<dbReference type="GO" id="GO:0008233">
    <property type="term" value="F:peptidase activity"/>
    <property type="evidence" value="ECO:0007669"/>
    <property type="project" value="InterPro"/>
</dbReference>
<dbReference type="PANTHER" id="PTHR43798">
    <property type="entry name" value="MONOACYLGLYCEROL LIPASE"/>
    <property type="match status" value="1"/>
</dbReference>
<dbReference type="Proteomes" id="UP000054007">
    <property type="component" value="Unassembled WGS sequence"/>
</dbReference>
<feature type="domain" description="AB hydrolase-1" evidence="3">
    <location>
        <begin position="55"/>
        <end position="302"/>
    </location>
</feature>
<gene>
    <name evidence="4" type="ORF">CYLTODRAFT_369136</name>
</gene>
<dbReference type="NCBIfam" id="TIGR01250">
    <property type="entry name" value="pro_imino_pep_2"/>
    <property type="match status" value="1"/>
</dbReference>
<comment type="similarity">
    <text evidence="1">Belongs to the peptidase S33 family.</text>
</comment>
<dbReference type="AlphaFoldDB" id="A0A0D7BMV3"/>
<organism evidence="4 5">
    <name type="scientific">Cylindrobasidium torrendii FP15055 ss-10</name>
    <dbReference type="NCBI Taxonomy" id="1314674"/>
    <lineage>
        <taxon>Eukaryota</taxon>
        <taxon>Fungi</taxon>
        <taxon>Dikarya</taxon>
        <taxon>Basidiomycota</taxon>
        <taxon>Agaricomycotina</taxon>
        <taxon>Agaricomycetes</taxon>
        <taxon>Agaricomycetidae</taxon>
        <taxon>Agaricales</taxon>
        <taxon>Marasmiineae</taxon>
        <taxon>Physalacriaceae</taxon>
        <taxon>Cylindrobasidium</taxon>
    </lineage>
</organism>
<sequence>MTQGCARFYKATLFPPMTTHRVPFVVGDECFETFVTLFGNLNSATDSPSHSTPTVVLHGGPGLSHDYLLPLADLAPSTGPIILYDQLGSGQSSSLVGRGAKFINIELFIRELENLLAFFNISSRYNLIGHSWGATLANEFIVRRGASGLHRYVLQNGLASAALRNNAIAALRKGLPEDIQMTLQTCEASGATDTQAYTDAMDIWYHRHSCRINPFPPELQRSFDARLNDPTVWDVIRSGPEQMGSGWDIRDKIHLMRHVPTLLINGEFDYMTDEVVKPFFFGIDKIKWVKFPESSHMPHIEERESYMSIVGDFLKD</sequence>
<evidence type="ECO:0000256" key="1">
    <source>
        <dbReference type="ARBA" id="ARBA00010088"/>
    </source>
</evidence>
<name>A0A0D7BMV3_9AGAR</name>
<dbReference type="GO" id="GO:0016020">
    <property type="term" value="C:membrane"/>
    <property type="evidence" value="ECO:0007669"/>
    <property type="project" value="TreeGrafter"/>
</dbReference>
<dbReference type="PANTHER" id="PTHR43798:SF33">
    <property type="entry name" value="HYDROLASE, PUTATIVE (AFU_ORTHOLOGUE AFUA_2G14860)-RELATED"/>
    <property type="match status" value="1"/>
</dbReference>
<evidence type="ECO:0000259" key="3">
    <source>
        <dbReference type="Pfam" id="PF00561"/>
    </source>
</evidence>
<evidence type="ECO:0000256" key="2">
    <source>
        <dbReference type="ARBA" id="ARBA00022801"/>
    </source>
</evidence>
<dbReference type="PIRSF" id="PIRSF005539">
    <property type="entry name" value="Pept_S33_TRI_F1"/>
    <property type="match status" value="1"/>
</dbReference>
<dbReference type="GO" id="GO:0006508">
    <property type="term" value="P:proteolysis"/>
    <property type="evidence" value="ECO:0007669"/>
    <property type="project" value="InterPro"/>
</dbReference>
<dbReference type="PRINTS" id="PR00793">
    <property type="entry name" value="PROAMNOPTASE"/>
</dbReference>
<accession>A0A0D7BMV3</accession>
<dbReference type="Gene3D" id="3.40.50.1820">
    <property type="entry name" value="alpha/beta hydrolase"/>
    <property type="match status" value="1"/>
</dbReference>
<keyword evidence="2" id="KW-0378">Hydrolase</keyword>
<keyword evidence="5" id="KW-1185">Reference proteome</keyword>
<dbReference type="EMBL" id="KN880453">
    <property type="protein sequence ID" value="KIY71530.1"/>
    <property type="molecule type" value="Genomic_DNA"/>
</dbReference>
<dbReference type="STRING" id="1314674.A0A0D7BMV3"/>
<evidence type="ECO:0000313" key="5">
    <source>
        <dbReference type="Proteomes" id="UP000054007"/>
    </source>
</evidence>
<evidence type="ECO:0000313" key="4">
    <source>
        <dbReference type="EMBL" id="KIY71530.1"/>
    </source>
</evidence>
<dbReference type="Pfam" id="PF00561">
    <property type="entry name" value="Abhydrolase_1"/>
    <property type="match status" value="1"/>
</dbReference>
<reference evidence="4 5" key="1">
    <citation type="journal article" date="2015" name="Fungal Genet. Biol.">
        <title>Evolution of novel wood decay mechanisms in Agaricales revealed by the genome sequences of Fistulina hepatica and Cylindrobasidium torrendii.</title>
        <authorList>
            <person name="Floudas D."/>
            <person name="Held B.W."/>
            <person name="Riley R."/>
            <person name="Nagy L.G."/>
            <person name="Koehler G."/>
            <person name="Ransdell A.S."/>
            <person name="Younus H."/>
            <person name="Chow J."/>
            <person name="Chiniquy J."/>
            <person name="Lipzen A."/>
            <person name="Tritt A."/>
            <person name="Sun H."/>
            <person name="Haridas S."/>
            <person name="LaButti K."/>
            <person name="Ohm R.A."/>
            <person name="Kues U."/>
            <person name="Blanchette R.A."/>
            <person name="Grigoriev I.V."/>
            <person name="Minto R.E."/>
            <person name="Hibbett D.S."/>
        </authorList>
    </citation>
    <scope>NUCLEOTIDE SEQUENCE [LARGE SCALE GENOMIC DNA]</scope>
    <source>
        <strain evidence="4 5">FP15055 ss-10</strain>
    </source>
</reference>
<dbReference type="SUPFAM" id="SSF53474">
    <property type="entry name" value="alpha/beta-Hydrolases"/>
    <property type="match status" value="1"/>
</dbReference>
<proteinExistence type="inferred from homology"/>
<protein>
    <submittedName>
        <fullName evidence="4">Proline iminopeptidase</fullName>
    </submittedName>
</protein>
<dbReference type="InterPro" id="IPR029058">
    <property type="entry name" value="AB_hydrolase_fold"/>
</dbReference>
<dbReference type="InterPro" id="IPR050266">
    <property type="entry name" value="AB_hydrolase_sf"/>
</dbReference>
<dbReference type="InterPro" id="IPR005945">
    <property type="entry name" value="Pro_imino_pep"/>
</dbReference>
<dbReference type="InterPro" id="IPR000073">
    <property type="entry name" value="AB_hydrolase_1"/>
</dbReference>
<dbReference type="OrthoDB" id="190201at2759"/>
<dbReference type="InterPro" id="IPR002410">
    <property type="entry name" value="Peptidase_S33"/>
</dbReference>